<dbReference type="EMBL" id="JAINUF010000001">
    <property type="protein sequence ID" value="KAJ8379713.1"/>
    <property type="molecule type" value="Genomic_DNA"/>
</dbReference>
<comment type="catalytic activity">
    <reaction evidence="19">
        <text>12-octadecanoyloxy-octadecanoate + H2O = 12-hydroxyoctadecanoate + octadecanoate + H(+)</text>
        <dbReference type="Rhea" id="RHEA:52080"/>
        <dbReference type="ChEBI" id="CHEBI:15377"/>
        <dbReference type="ChEBI" id="CHEBI:15378"/>
        <dbReference type="ChEBI" id="CHEBI:25629"/>
        <dbReference type="ChEBI" id="CHEBI:84201"/>
        <dbReference type="ChEBI" id="CHEBI:136330"/>
    </reaction>
    <physiologicalReaction direction="left-to-right" evidence="19">
        <dbReference type="Rhea" id="RHEA:52081"/>
    </physiologicalReaction>
</comment>
<reference evidence="33" key="1">
    <citation type="journal article" date="2023" name="Science">
        <title>Genome structures resolve the early diversification of teleost fishes.</title>
        <authorList>
            <person name="Parey E."/>
            <person name="Louis A."/>
            <person name="Montfort J."/>
            <person name="Bouchez O."/>
            <person name="Roques C."/>
            <person name="Iampietro C."/>
            <person name="Lluch J."/>
            <person name="Castinel A."/>
            <person name="Donnadieu C."/>
            <person name="Desvignes T."/>
            <person name="Floi Bucao C."/>
            <person name="Jouanno E."/>
            <person name="Wen M."/>
            <person name="Mejri S."/>
            <person name="Dirks R."/>
            <person name="Jansen H."/>
            <person name="Henkel C."/>
            <person name="Chen W.J."/>
            <person name="Zahm M."/>
            <person name="Cabau C."/>
            <person name="Klopp C."/>
            <person name="Thompson A.W."/>
            <person name="Robinson-Rechavi M."/>
            <person name="Braasch I."/>
            <person name="Lecointre G."/>
            <person name="Bobe J."/>
            <person name="Postlethwait J.H."/>
            <person name="Berthelot C."/>
            <person name="Roest Crollius H."/>
            <person name="Guiguen Y."/>
        </authorList>
    </citation>
    <scope>NUCLEOTIDE SEQUENCE</scope>
    <source>
        <strain evidence="33">WJC10195</strain>
    </source>
</reference>
<evidence type="ECO:0000256" key="4">
    <source>
        <dbReference type="ARBA" id="ARBA00022487"/>
    </source>
</evidence>
<comment type="caution">
    <text evidence="33">The sequence shown here is derived from an EMBL/GenBank/DDBJ whole genome shotgun (WGS) entry which is preliminary data.</text>
</comment>
<dbReference type="InterPro" id="IPR029058">
    <property type="entry name" value="AB_hydrolase_fold"/>
</dbReference>
<comment type="catalytic activity">
    <reaction evidence="24">
        <text>13-(9Z-octadecenoyloxy)-octadecanoate + H2O = 13-hydroxy-octadecanoate + (9Z)-octadecenoate + H(+)</text>
        <dbReference type="Rhea" id="RHEA:52064"/>
        <dbReference type="ChEBI" id="CHEBI:15377"/>
        <dbReference type="ChEBI" id="CHEBI:15378"/>
        <dbReference type="ChEBI" id="CHEBI:30823"/>
        <dbReference type="ChEBI" id="CHEBI:136303"/>
        <dbReference type="ChEBI" id="CHEBI:136304"/>
    </reaction>
    <physiologicalReaction direction="left-to-right" evidence="24">
        <dbReference type="Rhea" id="RHEA:52065"/>
    </physiologicalReaction>
</comment>
<dbReference type="Gene3D" id="3.40.50.1820">
    <property type="entry name" value="alpha/beta hydrolase"/>
    <property type="match status" value="1"/>
</dbReference>
<dbReference type="GO" id="GO:0008126">
    <property type="term" value="F:acetylesterase activity"/>
    <property type="evidence" value="ECO:0007669"/>
    <property type="project" value="UniProtKB-EC"/>
</dbReference>
<keyword evidence="7 31" id="KW-0378">Hydrolase</keyword>
<gene>
    <name evidence="33" type="ORF">SKAU_G00004910</name>
</gene>
<evidence type="ECO:0000256" key="17">
    <source>
        <dbReference type="ARBA" id="ARBA00047863"/>
    </source>
</evidence>
<sequence>MVEGSNHRLGLFSSIDVFKGIPFADLPGRFEKPKPHPGWQGVLKATKYQKRCLQVTLMQTGTHGSENCLYLNMWVPQGREVSTGLPVMIYIFGGAFLLGASNDVSFMGKSLYDGEEIANRGKVIVVTVNYRVGTLGFLSTGDARGPGNYGLWDQHAAIAWVHRNIRAFGGDPENITIFGQSAGSASVNFQMLSPYNKGLFRRAISQCGVALSPWAMQRDPLALTEKVAERVGCPTGDKMMACLKIKDPVALTTAGKLALGDIGKGPVVDLLELSVVVDGDFIPDHPSKLFHNAADIDYIAGTNSMDGHLFAGMDVPSINQKRKPTSLEEIKTLLAGLTRDKGELAMNSSFSTYTQSWAPEPDQETVKRTVVDIETDYLFLVPTQTALYLHANNAKSAKTYSYIFSMPTRIPGFPSWMGADHAEDVQYVFGKPFSTPLIYFPRHRDVSGYMISYWTNFARTGDPNRGESGVPVTWPPFTGTGHHYLEINNKINKGSIKHDLRIRFVHYWTSTYANLPLLSTPLAE</sequence>
<evidence type="ECO:0000256" key="2">
    <source>
        <dbReference type="ARBA" id="ARBA00004613"/>
    </source>
</evidence>
<protein>
    <recommendedName>
        <fullName evidence="31">Carboxylic ester hydrolase</fullName>
        <ecNumber evidence="31">3.1.1.-</ecNumber>
    </recommendedName>
</protein>
<evidence type="ECO:0000256" key="16">
    <source>
        <dbReference type="ARBA" id="ARBA00047653"/>
    </source>
</evidence>
<comment type="catalytic activity">
    <reaction evidence="14">
        <text>12-hexadecanoyloxy-octadecanoate + H2O = 12-hydroxyoctadecanoate + hexadecanoate + H(+)</text>
        <dbReference type="Rhea" id="RHEA:52056"/>
        <dbReference type="ChEBI" id="CHEBI:7896"/>
        <dbReference type="ChEBI" id="CHEBI:15377"/>
        <dbReference type="ChEBI" id="CHEBI:15378"/>
        <dbReference type="ChEBI" id="CHEBI:83677"/>
        <dbReference type="ChEBI" id="CHEBI:84201"/>
    </reaction>
    <physiologicalReaction direction="left-to-right" evidence="14">
        <dbReference type="Rhea" id="RHEA:52057"/>
    </physiologicalReaction>
</comment>
<evidence type="ECO:0000313" key="33">
    <source>
        <dbReference type="EMBL" id="KAJ8379713.1"/>
    </source>
</evidence>
<comment type="catalytic activity">
    <reaction evidence="1">
        <text>9-(9Z-hexadecenoyloxy)-octadecanoate + H2O = (9Z)-hexadecenoate + 9-hydroxy-octadecanoate + H(+)</text>
        <dbReference type="Rhea" id="RHEA:52068"/>
        <dbReference type="ChEBI" id="CHEBI:15377"/>
        <dbReference type="ChEBI" id="CHEBI:15378"/>
        <dbReference type="ChEBI" id="CHEBI:32372"/>
        <dbReference type="ChEBI" id="CHEBI:136286"/>
        <dbReference type="ChEBI" id="CHEBI:136309"/>
    </reaction>
    <physiologicalReaction direction="left-to-right" evidence="1">
        <dbReference type="Rhea" id="RHEA:52069"/>
    </physiologicalReaction>
</comment>
<evidence type="ECO:0000256" key="19">
    <source>
        <dbReference type="ARBA" id="ARBA00048680"/>
    </source>
</evidence>
<organism evidence="33 34">
    <name type="scientific">Synaphobranchus kaupii</name>
    <name type="common">Kaup's arrowtooth eel</name>
    <dbReference type="NCBI Taxonomy" id="118154"/>
    <lineage>
        <taxon>Eukaryota</taxon>
        <taxon>Metazoa</taxon>
        <taxon>Chordata</taxon>
        <taxon>Craniata</taxon>
        <taxon>Vertebrata</taxon>
        <taxon>Euteleostomi</taxon>
        <taxon>Actinopterygii</taxon>
        <taxon>Neopterygii</taxon>
        <taxon>Teleostei</taxon>
        <taxon>Anguilliformes</taxon>
        <taxon>Synaphobranchidae</taxon>
        <taxon>Synaphobranchus</taxon>
    </lineage>
</organism>
<dbReference type="Pfam" id="PF00135">
    <property type="entry name" value="COesterase"/>
    <property type="match status" value="1"/>
</dbReference>
<comment type="catalytic activity">
    <reaction evidence="29">
        <text>a sterol ester + H2O = a sterol + a fatty acid + H(+)</text>
        <dbReference type="Rhea" id="RHEA:10100"/>
        <dbReference type="ChEBI" id="CHEBI:15377"/>
        <dbReference type="ChEBI" id="CHEBI:15378"/>
        <dbReference type="ChEBI" id="CHEBI:15889"/>
        <dbReference type="ChEBI" id="CHEBI:28868"/>
        <dbReference type="ChEBI" id="CHEBI:35915"/>
        <dbReference type="EC" id="3.1.1.13"/>
    </reaction>
    <physiologicalReaction direction="left-to-right" evidence="29">
        <dbReference type="Rhea" id="RHEA:10101"/>
    </physiologicalReaction>
</comment>
<evidence type="ECO:0000256" key="1">
    <source>
        <dbReference type="ARBA" id="ARBA00000923"/>
    </source>
</evidence>
<comment type="catalytic activity">
    <reaction evidence="21">
        <text>9-(9Z-octadecenoyloxy)-octadecanoate + H2O = 9-hydroxy-octadecanoate + (9Z)-octadecenoate + H(+)</text>
        <dbReference type="Rhea" id="RHEA:52048"/>
        <dbReference type="ChEBI" id="CHEBI:15377"/>
        <dbReference type="ChEBI" id="CHEBI:15378"/>
        <dbReference type="ChEBI" id="CHEBI:30823"/>
        <dbReference type="ChEBI" id="CHEBI:136282"/>
        <dbReference type="ChEBI" id="CHEBI:136286"/>
    </reaction>
    <physiologicalReaction direction="left-to-right" evidence="21">
        <dbReference type="Rhea" id="RHEA:52049"/>
    </physiologicalReaction>
</comment>
<dbReference type="SUPFAM" id="SSF53474">
    <property type="entry name" value="alpha/beta-Hydrolases"/>
    <property type="match status" value="1"/>
</dbReference>
<feature type="domain" description="Carboxylesterase type B" evidence="32">
    <location>
        <begin position="2"/>
        <end position="501"/>
    </location>
</feature>
<evidence type="ECO:0000256" key="20">
    <source>
        <dbReference type="ARBA" id="ARBA00048701"/>
    </source>
</evidence>
<comment type="catalytic activity">
    <reaction evidence="17">
        <text>9-hexadecanoyloxy-octadecanoate + H2O = 9-hydroxy-octadecanoate + hexadecanoate + H(+)</text>
        <dbReference type="Rhea" id="RHEA:52052"/>
        <dbReference type="ChEBI" id="CHEBI:7896"/>
        <dbReference type="ChEBI" id="CHEBI:15377"/>
        <dbReference type="ChEBI" id="CHEBI:15378"/>
        <dbReference type="ChEBI" id="CHEBI:83670"/>
        <dbReference type="ChEBI" id="CHEBI:136286"/>
    </reaction>
    <physiologicalReaction direction="left-to-right" evidence="17">
        <dbReference type="Rhea" id="RHEA:52053"/>
    </physiologicalReaction>
</comment>
<comment type="catalytic activity">
    <reaction evidence="22">
        <text>9-octadecanoyloxy-octadecanoate + H2O = 9-hydroxy-octadecanoate + octadecanoate + H(+)</text>
        <dbReference type="Rhea" id="RHEA:52096"/>
        <dbReference type="ChEBI" id="CHEBI:15377"/>
        <dbReference type="ChEBI" id="CHEBI:15378"/>
        <dbReference type="ChEBI" id="CHEBI:25629"/>
        <dbReference type="ChEBI" id="CHEBI:136286"/>
        <dbReference type="ChEBI" id="CHEBI:136373"/>
    </reaction>
    <physiologicalReaction direction="left-to-right" evidence="22">
        <dbReference type="Rhea" id="RHEA:52097"/>
    </physiologicalReaction>
</comment>
<evidence type="ECO:0000256" key="5">
    <source>
        <dbReference type="ARBA" id="ARBA00022525"/>
    </source>
</evidence>
<evidence type="ECO:0000256" key="22">
    <source>
        <dbReference type="ARBA" id="ARBA00049221"/>
    </source>
</evidence>
<dbReference type="InterPro" id="IPR019826">
    <property type="entry name" value="Carboxylesterase_B_AS"/>
</dbReference>
<comment type="catalytic activity">
    <reaction evidence="15">
        <text>13-octadecanoyloxy-octadecanoate + H2O = 13-hydroxy-octadecanoate + octadecanoate + H(+)</text>
        <dbReference type="Rhea" id="RHEA:52084"/>
        <dbReference type="ChEBI" id="CHEBI:15377"/>
        <dbReference type="ChEBI" id="CHEBI:15378"/>
        <dbReference type="ChEBI" id="CHEBI:25629"/>
        <dbReference type="ChEBI" id="CHEBI:136304"/>
        <dbReference type="ChEBI" id="CHEBI:136335"/>
    </reaction>
    <physiologicalReaction direction="left-to-right" evidence="15">
        <dbReference type="Rhea" id="RHEA:52085"/>
    </physiologicalReaction>
</comment>
<comment type="similarity">
    <text evidence="3 31">Belongs to the type-B carboxylesterase/lipase family.</text>
</comment>
<evidence type="ECO:0000256" key="11">
    <source>
        <dbReference type="ARBA" id="ARBA00023180"/>
    </source>
</evidence>
<evidence type="ECO:0000256" key="15">
    <source>
        <dbReference type="ARBA" id="ARBA00047427"/>
    </source>
</evidence>
<comment type="catalytic activity">
    <reaction evidence="20">
        <text>12-(9Z-octadecenoyloxy)-octadecanoate + H2O = 12-hydroxyoctadecanoate + (9Z)-octadecenoate + H(+)</text>
        <dbReference type="Rhea" id="RHEA:52060"/>
        <dbReference type="ChEBI" id="CHEBI:15377"/>
        <dbReference type="ChEBI" id="CHEBI:15378"/>
        <dbReference type="ChEBI" id="CHEBI:30823"/>
        <dbReference type="ChEBI" id="CHEBI:84201"/>
        <dbReference type="ChEBI" id="CHEBI:136302"/>
    </reaction>
    <physiologicalReaction direction="left-to-right" evidence="20">
        <dbReference type="Rhea" id="RHEA:52061"/>
    </physiologicalReaction>
</comment>
<evidence type="ECO:0000256" key="12">
    <source>
        <dbReference type="ARBA" id="ARBA00023369"/>
    </source>
</evidence>
<evidence type="ECO:0000259" key="32">
    <source>
        <dbReference type="Pfam" id="PF00135"/>
    </source>
</evidence>
<evidence type="ECO:0000256" key="6">
    <source>
        <dbReference type="ARBA" id="ARBA00022729"/>
    </source>
</evidence>
<dbReference type="AlphaFoldDB" id="A0A9Q1G9Z2"/>
<dbReference type="PROSITE" id="PS00122">
    <property type="entry name" value="CARBOXYLESTERASE_B_1"/>
    <property type="match status" value="1"/>
</dbReference>
<dbReference type="GO" id="GO:0004771">
    <property type="term" value="F:sterol ester esterase activity"/>
    <property type="evidence" value="ECO:0007669"/>
    <property type="project" value="UniProtKB-EC"/>
</dbReference>
<proteinExistence type="inferred from homology"/>
<keyword evidence="5" id="KW-0964">Secreted</keyword>
<dbReference type="FunFam" id="3.40.50.1820:FF:000100">
    <property type="entry name" value="Carboxylic ester hydrolase"/>
    <property type="match status" value="1"/>
</dbReference>
<keyword evidence="6" id="KW-0732">Signal</keyword>
<evidence type="ECO:0000256" key="21">
    <source>
        <dbReference type="ARBA" id="ARBA00048800"/>
    </source>
</evidence>
<evidence type="ECO:0000256" key="18">
    <source>
        <dbReference type="ARBA" id="ARBA00048386"/>
    </source>
</evidence>
<evidence type="ECO:0000256" key="26">
    <source>
        <dbReference type="ARBA" id="ARBA00049428"/>
    </source>
</evidence>
<evidence type="ECO:0000256" key="28">
    <source>
        <dbReference type="ARBA" id="ARBA00052473"/>
    </source>
</evidence>
<dbReference type="EC" id="3.1.1.-" evidence="31"/>
<evidence type="ECO:0000256" key="31">
    <source>
        <dbReference type="RuleBase" id="RU361235"/>
    </source>
</evidence>
<evidence type="ECO:0000256" key="10">
    <source>
        <dbReference type="ARBA" id="ARBA00023157"/>
    </source>
</evidence>
<comment type="catalytic activity">
    <reaction evidence="25">
        <text>13-(9Z-hexadecenoyloxy)-octadecanoate + H2O = 13-hydroxy-octadecanoate + (9Z)-hexadecenoate + H(+)</text>
        <dbReference type="Rhea" id="RHEA:52076"/>
        <dbReference type="ChEBI" id="CHEBI:15377"/>
        <dbReference type="ChEBI" id="CHEBI:15378"/>
        <dbReference type="ChEBI" id="CHEBI:32372"/>
        <dbReference type="ChEBI" id="CHEBI:136304"/>
        <dbReference type="ChEBI" id="CHEBI:136315"/>
    </reaction>
    <physiologicalReaction direction="left-to-right" evidence="25">
        <dbReference type="Rhea" id="RHEA:52077"/>
    </physiologicalReaction>
</comment>
<comment type="catalytic activity">
    <reaction evidence="27">
        <text>an acetyl ester + H2O = an aliphatic alcohol + acetate + H(+)</text>
        <dbReference type="Rhea" id="RHEA:12957"/>
        <dbReference type="ChEBI" id="CHEBI:2571"/>
        <dbReference type="ChEBI" id="CHEBI:15377"/>
        <dbReference type="ChEBI" id="CHEBI:15378"/>
        <dbReference type="ChEBI" id="CHEBI:30089"/>
        <dbReference type="ChEBI" id="CHEBI:47622"/>
        <dbReference type="EC" id="3.1.1.6"/>
    </reaction>
    <physiologicalReaction direction="left-to-right" evidence="27">
        <dbReference type="Rhea" id="RHEA:12958"/>
    </physiologicalReaction>
</comment>
<dbReference type="GO" id="GO:0016042">
    <property type="term" value="P:lipid catabolic process"/>
    <property type="evidence" value="ECO:0007669"/>
    <property type="project" value="UniProtKB-KW"/>
</dbReference>
<evidence type="ECO:0000256" key="13">
    <source>
        <dbReference type="ARBA" id="ARBA00033629"/>
    </source>
</evidence>
<comment type="subunit">
    <text evidence="30">Interacts with CLC.</text>
</comment>
<evidence type="ECO:0000313" key="34">
    <source>
        <dbReference type="Proteomes" id="UP001152622"/>
    </source>
</evidence>
<evidence type="ECO:0000256" key="7">
    <source>
        <dbReference type="ARBA" id="ARBA00022801"/>
    </source>
</evidence>
<dbReference type="InterPro" id="IPR051093">
    <property type="entry name" value="Neuroligin/BSAL"/>
</dbReference>
<comment type="catalytic activity">
    <reaction evidence="12">
        <text>a triacylglycerol + H2O = a diacylglycerol + a fatty acid + H(+)</text>
        <dbReference type="Rhea" id="RHEA:12044"/>
        <dbReference type="ChEBI" id="CHEBI:15377"/>
        <dbReference type="ChEBI" id="CHEBI:15378"/>
        <dbReference type="ChEBI" id="CHEBI:17855"/>
        <dbReference type="ChEBI" id="CHEBI:18035"/>
        <dbReference type="ChEBI" id="CHEBI:28868"/>
        <dbReference type="EC" id="3.1.1.3"/>
    </reaction>
    <physiologicalReaction direction="left-to-right" evidence="12">
        <dbReference type="Rhea" id="RHEA:12045"/>
    </physiologicalReaction>
</comment>
<accession>A0A9Q1G9Z2</accession>
<evidence type="ECO:0000256" key="14">
    <source>
        <dbReference type="ARBA" id="ARBA00047368"/>
    </source>
</evidence>
<name>A0A9Q1G9Z2_SYNKA</name>
<evidence type="ECO:0000256" key="23">
    <source>
        <dbReference type="ARBA" id="ARBA00049290"/>
    </source>
</evidence>
<keyword evidence="9" id="KW-0443">Lipid metabolism</keyword>
<keyword evidence="4" id="KW-0719">Serine esterase</keyword>
<keyword evidence="10" id="KW-1015">Disulfide bond</keyword>
<keyword evidence="8" id="KW-0442">Lipid degradation</keyword>
<evidence type="ECO:0000256" key="27">
    <source>
        <dbReference type="ARBA" id="ARBA00051791"/>
    </source>
</evidence>
<comment type="catalytic activity">
    <reaction evidence="16">
        <text>cholesteryl (9Z-octadecenoate) + H2O = cholesterol + (9Z)-octadecenoate + H(+)</text>
        <dbReference type="Rhea" id="RHEA:33875"/>
        <dbReference type="ChEBI" id="CHEBI:15377"/>
        <dbReference type="ChEBI" id="CHEBI:15378"/>
        <dbReference type="ChEBI" id="CHEBI:16113"/>
        <dbReference type="ChEBI" id="CHEBI:30823"/>
        <dbReference type="ChEBI" id="CHEBI:46898"/>
    </reaction>
    <physiologicalReaction direction="left-to-right" evidence="16">
        <dbReference type="Rhea" id="RHEA:33876"/>
    </physiologicalReaction>
</comment>
<dbReference type="Proteomes" id="UP001152622">
    <property type="component" value="Chromosome 1"/>
</dbReference>
<dbReference type="PANTHER" id="PTHR43903">
    <property type="entry name" value="NEUROLIGIN"/>
    <property type="match status" value="1"/>
</dbReference>
<evidence type="ECO:0000256" key="25">
    <source>
        <dbReference type="ARBA" id="ARBA00049322"/>
    </source>
</evidence>
<evidence type="ECO:0000256" key="29">
    <source>
        <dbReference type="ARBA" id="ARBA00053019"/>
    </source>
</evidence>
<dbReference type="GO" id="GO:0004806">
    <property type="term" value="F:triacylglycerol lipase activity"/>
    <property type="evidence" value="ECO:0007669"/>
    <property type="project" value="UniProtKB-EC"/>
</dbReference>
<comment type="catalytic activity">
    <reaction evidence="23">
        <text>1,2,3-trioctanoylglycerol + H2O = dioctanoylglycerol + octanoate + H(+)</text>
        <dbReference type="Rhea" id="RHEA:47864"/>
        <dbReference type="ChEBI" id="CHEBI:15377"/>
        <dbReference type="ChEBI" id="CHEBI:15378"/>
        <dbReference type="ChEBI" id="CHEBI:25646"/>
        <dbReference type="ChEBI" id="CHEBI:76978"/>
        <dbReference type="ChEBI" id="CHEBI:88066"/>
    </reaction>
    <physiologicalReaction direction="left-to-right" evidence="23">
        <dbReference type="Rhea" id="RHEA:47865"/>
    </physiologicalReaction>
</comment>
<comment type="catalytic activity">
    <reaction evidence="26">
        <text>12-(9Z-hexadecenoyloxy)-octadecanoate + H2O = 12-hydroxyoctadecanoate + (9Z)-hexadecenoate + H(+)</text>
        <dbReference type="Rhea" id="RHEA:52072"/>
        <dbReference type="ChEBI" id="CHEBI:15377"/>
        <dbReference type="ChEBI" id="CHEBI:15378"/>
        <dbReference type="ChEBI" id="CHEBI:32372"/>
        <dbReference type="ChEBI" id="CHEBI:84201"/>
        <dbReference type="ChEBI" id="CHEBI:136312"/>
    </reaction>
    <physiologicalReaction direction="left-to-right" evidence="26">
        <dbReference type="Rhea" id="RHEA:52073"/>
    </physiologicalReaction>
</comment>
<comment type="catalytic activity">
    <reaction evidence="13">
        <text>a butanoate ester + H2O = an aliphatic alcohol + butanoate + H(+)</text>
        <dbReference type="Rhea" id="RHEA:47348"/>
        <dbReference type="ChEBI" id="CHEBI:2571"/>
        <dbReference type="ChEBI" id="CHEBI:15377"/>
        <dbReference type="ChEBI" id="CHEBI:15378"/>
        <dbReference type="ChEBI" id="CHEBI:17968"/>
        <dbReference type="ChEBI" id="CHEBI:50477"/>
    </reaction>
    <physiologicalReaction direction="left-to-right" evidence="13">
        <dbReference type="Rhea" id="RHEA:47349"/>
    </physiologicalReaction>
</comment>
<comment type="subcellular location">
    <subcellularLocation>
        <location evidence="2">Secreted</location>
    </subcellularLocation>
</comment>
<keyword evidence="11" id="KW-0325">Glycoprotein</keyword>
<evidence type="ECO:0000256" key="3">
    <source>
        <dbReference type="ARBA" id="ARBA00005964"/>
    </source>
</evidence>
<evidence type="ECO:0000256" key="30">
    <source>
        <dbReference type="ARBA" id="ARBA00064516"/>
    </source>
</evidence>
<comment type="catalytic activity">
    <reaction evidence="18">
        <text>1,2,3-tri-(9Z-octadecenoyl)-glycerol + H2O = di-(9Z)-octadecenoylglycerol + (9Z)-octadecenoate + H(+)</text>
        <dbReference type="Rhea" id="RHEA:38575"/>
        <dbReference type="ChEBI" id="CHEBI:15377"/>
        <dbReference type="ChEBI" id="CHEBI:15378"/>
        <dbReference type="ChEBI" id="CHEBI:30823"/>
        <dbReference type="ChEBI" id="CHEBI:53753"/>
        <dbReference type="ChEBI" id="CHEBI:75945"/>
    </reaction>
    <physiologicalReaction direction="left-to-right" evidence="18">
        <dbReference type="Rhea" id="RHEA:38576"/>
    </physiologicalReaction>
</comment>
<dbReference type="OrthoDB" id="19653at2759"/>
<dbReference type="CDD" id="cd00312">
    <property type="entry name" value="Esterase_lipase"/>
    <property type="match status" value="1"/>
</dbReference>
<dbReference type="InterPro" id="IPR002018">
    <property type="entry name" value="CarbesteraseB"/>
</dbReference>
<keyword evidence="34" id="KW-1185">Reference proteome</keyword>
<comment type="catalytic activity">
    <reaction evidence="28">
        <text>5-(9Z-hexadecenoyloxy)-octadecanoate + H2O = 5-hydroxy-octadecanoate + (9Z)-hexadecenoate + H(+)</text>
        <dbReference type="Rhea" id="RHEA:52092"/>
        <dbReference type="ChEBI" id="CHEBI:15377"/>
        <dbReference type="ChEBI" id="CHEBI:15378"/>
        <dbReference type="ChEBI" id="CHEBI:32372"/>
        <dbReference type="ChEBI" id="CHEBI:136369"/>
        <dbReference type="ChEBI" id="CHEBI:136370"/>
    </reaction>
    <physiologicalReaction direction="left-to-right" evidence="28">
        <dbReference type="Rhea" id="RHEA:52093"/>
    </physiologicalReaction>
</comment>
<evidence type="ECO:0000256" key="8">
    <source>
        <dbReference type="ARBA" id="ARBA00022963"/>
    </source>
</evidence>
<evidence type="ECO:0000256" key="9">
    <source>
        <dbReference type="ARBA" id="ARBA00023098"/>
    </source>
</evidence>
<dbReference type="GO" id="GO:0005576">
    <property type="term" value="C:extracellular region"/>
    <property type="evidence" value="ECO:0007669"/>
    <property type="project" value="UniProtKB-SubCell"/>
</dbReference>
<evidence type="ECO:0000256" key="24">
    <source>
        <dbReference type="ARBA" id="ARBA00049296"/>
    </source>
</evidence>